<keyword evidence="2" id="KW-1185">Reference proteome</keyword>
<organism evidence="1 2">
    <name type="scientific">Gossypium arboreum</name>
    <name type="common">Tree cotton</name>
    <name type="synonym">Gossypium nanking</name>
    <dbReference type="NCBI Taxonomy" id="29729"/>
    <lineage>
        <taxon>Eukaryota</taxon>
        <taxon>Viridiplantae</taxon>
        <taxon>Streptophyta</taxon>
        <taxon>Embryophyta</taxon>
        <taxon>Tracheophyta</taxon>
        <taxon>Spermatophyta</taxon>
        <taxon>Magnoliopsida</taxon>
        <taxon>eudicotyledons</taxon>
        <taxon>Gunneridae</taxon>
        <taxon>Pentapetalae</taxon>
        <taxon>rosids</taxon>
        <taxon>malvids</taxon>
        <taxon>Malvales</taxon>
        <taxon>Malvaceae</taxon>
        <taxon>Malvoideae</taxon>
        <taxon>Gossypium</taxon>
    </lineage>
</organism>
<dbReference type="Proteomes" id="UP000032142">
    <property type="component" value="Unassembled WGS sequence"/>
</dbReference>
<comment type="caution">
    <text evidence="1">The sequence shown here is derived from an EMBL/GenBank/DDBJ whole genome shotgun (WGS) entry which is preliminary data.</text>
</comment>
<sequence length="46" mass="5193">MEIEGRSSVLMNSPASEMDQSAFFYNSLLLTPCVCSKCFLRCLTRL</sequence>
<reference evidence="2" key="1">
    <citation type="submission" date="2014-09" db="EMBL/GenBank/DDBJ databases">
        <authorList>
            <person name="Mudge J."/>
            <person name="Ramaraj T."/>
            <person name="Lindquist I.E."/>
            <person name="Bharti A.K."/>
            <person name="Sundararajan A."/>
            <person name="Cameron C.T."/>
            <person name="Woodward J.E."/>
            <person name="May G.D."/>
            <person name="Brubaker C."/>
            <person name="Broadhvest J."/>
            <person name="Wilkins T.A."/>
        </authorList>
    </citation>
    <scope>NUCLEOTIDE SEQUENCE</scope>
    <source>
        <strain evidence="2">cv. AKA8401</strain>
    </source>
</reference>
<dbReference type="EMBL" id="JRRC01078217">
    <property type="protein sequence ID" value="KHF99427.1"/>
    <property type="molecule type" value="Genomic_DNA"/>
</dbReference>
<protein>
    <submittedName>
        <fullName evidence="1">Uncharacterized protein</fullName>
    </submittedName>
</protein>
<dbReference type="AlphaFoldDB" id="A0A0B0MBA8"/>
<accession>A0A0B0MBA8</accession>
<proteinExistence type="predicted"/>
<gene>
    <name evidence="1" type="ORF">F383_38380</name>
</gene>
<evidence type="ECO:0000313" key="2">
    <source>
        <dbReference type="Proteomes" id="UP000032142"/>
    </source>
</evidence>
<evidence type="ECO:0000313" key="1">
    <source>
        <dbReference type="EMBL" id="KHF99427.1"/>
    </source>
</evidence>
<name>A0A0B0MBA8_GOSAR</name>